<dbReference type="Gene3D" id="3.40.50.1820">
    <property type="entry name" value="alpha/beta hydrolase"/>
    <property type="match status" value="2"/>
</dbReference>
<dbReference type="Pfam" id="PF05577">
    <property type="entry name" value="Peptidase_S28"/>
    <property type="match status" value="2"/>
</dbReference>
<protein>
    <recommendedName>
        <fullName evidence="9">Serine peptidase</fullName>
    </recommendedName>
</protein>
<keyword evidence="5" id="KW-0325">Glycoprotein</keyword>
<organism evidence="7 8">
    <name type="scientific">Mycena venus</name>
    <dbReference type="NCBI Taxonomy" id="2733690"/>
    <lineage>
        <taxon>Eukaryota</taxon>
        <taxon>Fungi</taxon>
        <taxon>Dikarya</taxon>
        <taxon>Basidiomycota</taxon>
        <taxon>Agaricomycotina</taxon>
        <taxon>Agaricomycetes</taxon>
        <taxon>Agaricomycetidae</taxon>
        <taxon>Agaricales</taxon>
        <taxon>Marasmiineae</taxon>
        <taxon>Mycenaceae</taxon>
        <taxon>Mycena</taxon>
    </lineage>
</organism>
<keyword evidence="8" id="KW-1185">Reference proteome</keyword>
<dbReference type="PANTHER" id="PTHR11010">
    <property type="entry name" value="PROTEASE S28 PRO-X CARBOXYPEPTIDASE-RELATED"/>
    <property type="match status" value="1"/>
</dbReference>
<evidence type="ECO:0000256" key="6">
    <source>
        <dbReference type="SAM" id="SignalP"/>
    </source>
</evidence>
<reference evidence="7" key="1">
    <citation type="submission" date="2020-05" db="EMBL/GenBank/DDBJ databases">
        <title>Mycena genomes resolve the evolution of fungal bioluminescence.</title>
        <authorList>
            <person name="Tsai I.J."/>
        </authorList>
    </citation>
    <scope>NUCLEOTIDE SEQUENCE</scope>
    <source>
        <strain evidence="7">CCC161011</strain>
    </source>
</reference>
<dbReference type="GO" id="GO:0070008">
    <property type="term" value="F:serine-type exopeptidase activity"/>
    <property type="evidence" value="ECO:0007669"/>
    <property type="project" value="InterPro"/>
</dbReference>
<comment type="similarity">
    <text evidence="1">Belongs to the peptidase S28 family.</text>
</comment>
<dbReference type="GO" id="GO:0006508">
    <property type="term" value="P:proteolysis"/>
    <property type="evidence" value="ECO:0007669"/>
    <property type="project" value="UniProtKB-KW"/>
</dbReference>
<keyword evidence="4" id="KW-0378">Hydrolase</keyword>
<evidence type="ECO:0000256" key="3">
    <source>
        <dbReference type="ARBA" id="ARBA00022729"/>
    </source>
</evidence>
<dbReference type="InterPro" id="IPR029058">
    <property type="entry name" value="AB_hydrolase_fold"/>
</dbReference>
<dbReference type="PANTHER" id="PTHR11010:SF23">
    <property type="entry name" value="SERINE PEPTIDASE"/>
    <property type="match status" value="1"/>
</dbReference>
<feature type="chain" id="PRO_5034881925" description="Serine peptidase" evidence="6">
    <location>
        <begin position="18"/>
        <end position="524"/>
    </location>
</feature>
<comment type="caution">
    <text evidence="7">The sequence shown here is derived from an EMBL/GenBank/DDBJ whole genome shotgun (WGS) entry which is preliminary data.</text>
</comment>
<dbReference type="GO" id="GO:0008239">
    <property type="term" value="F:dipeptidyl-peptidase activity"/>
    <property type="evidence" value="ECO:0007669"/>
    <property type="project" value="TreeGrafter"/>
</dbReference>
<dbReference type="Proteomes" id="UP000620124">
    <property type="component" value="Unassembled WGS sequence"/>
</dbReference>
<evidence type="ECO:0000256" key="5">
    <source>
        <dbReference type="ARBA" id="ARBA00023180"/>
    </source>
</evidence>
<evidence type="ECO:0000256" key="4">
    <source>
        <dbReference type="ARBA" id="ARBA00022801"/>
    </source>
</evidence>
<dbReference type="SUPFAM" id="SSF53474">
    <property type="entry name" value="alpha/beta-Hydrolases"/>
    <property type="match status" value="1"/>
</dbReference>
<evidence type="ECO:0000313" key="8">
    <source>
        <dbReference type="Proteomes" id="UP000620124"/>
    </source>
</evidence>
<keyword evidence="2" id="KW-0645">Protease</keyword>
<feature type="signal peptide" evidence="6">
    <location>
        <begin position="1"/>
        <end position="17"/>
    </location>
</feature>
<evidence type="ECO:0000256" key="1">
    <source>
        <dbReference type="ARBA" id="ARBA00011079"/>
    </source>
</evidence>
<evidence type="ECO:0000313" key="7">
    <source>
        <dbReference type="EMBL" id="KAF7330291.1"/>
    </source>
</evidence>
<sequence>MLSFAWIACALAPFVAGARPPNGLLPLKQPPFSFADTRATSLTPAADPPVAYFFDQILDHSNPSLGTFPQRFWFYDGYYKDGGPVVLFNAGEEDASGYTGYLHNGTITGAIAYATGGATIVMEHRYWGASIPFANYSTANMRYFTLENSVQDFAYFAKNVKLPFTNGTRAAPPPQTAWIITGGSYPGALAAYVKQTFPDLFYAAYASSAPVQAISDFYGYFIPVAAGAPQNCSADMKAVITHWDSVMTRGTKQQQHELLSIFGLQNVTHTVDAASALQLAPWSWQDTGPAVGAHQEFFDFCDTLEVKNGVAAGPKGYGVDYALQQWGAWQIQTNEATCGDPYAGDECWGTFDPDAEFYHNVDPSNTYRPWMWIICTQLAFWQDGDPTQPSIVSRLVNAAYWERQCPLWFPAEDGVVVPKAAPVNQINARFDGWDISENHMLFVNGQFDPWRSGSLSSQLPFAPKRQSTPQQPILLVETGVHCWDMITSTAQANPHTRVVFDQVVAQMVTWMKDWDAAHGKPSHF</sequence>
<proteinExistence type="inferred from homology"/>
<dbReference type="EMBL" id="JACAZI010000033">
    <property type="protein sequence ID" value="KAF7330291.1"/>
    <property type="molecule type" value="Genomic_DNA"/>
</dbReference>
<gene>
    <name evidence="7" type="ORF">MVEN_02467000</name>
</gene>
<name>A0A8H6WX53_9AGAR</name>
<accession>A0A8H6WX53</accession>
<evidence type="ECO:0000256" key="2">
    <source>
        <dbReference type="ARBA" id="ARBA00022670"/>
    </source>
</evidence>
<dbReference type="InterPro" id="IPR008758">
    <property type="entry name" value="Peptidase_S28"/>
</dbReference>
<dbReference type="OrthoDB" id="1735038at2759"/>
<evidence type="ECO:0008006" key="9">
    <source>
        <dbReference type="Google" id="ProtNLM"/>
    </source>
</evidence>
<keyword evidence="3 6" id="KW-0732">Signal</keyword>
<dbReference type="AlphaFoldDB" id="A0A8H6WX53"/>